<reference evidence="1" key="1">
    <citation type="submission" date="2022-01" db="EMBL/GenBank/DDBJ databases">
        <authorList>
            <person name="Criscuolo A."/>
        </authorList>
    </citation>
    <scope>NUCLEOTIDE SEQUENCE</scope>
    <source>
        <strain evidence="1">CIP111893</strain>
    </source>
</reference>
<accession>A0ABM9C8R8</accession>
<sequence>MSDNLLLKQALRKFINQAEISWFKVFDSSRNRKVIVVGGDEYAQLPLRFSTRAKVFAFFRRYWSVCFSRRLLCNLKTIVHRGRLYVIVGDPGPVLVRVISLRIIRCKSNLIRVRAVLTGGFPQRQVIFYTIRLGSTGKLTIINRSNLRNDYRYLPCR</sequence>
<evidence type="ECO:0000313" key="2">
    <source>
        <dbReference type="Proteomes" id="UP000838686"/>
    </source>
</evidence>
<dbReference type="Proteomes" id="UP000838686">
    <property type="component" value="Unassembled WGS sequence"/>
</dbReference>
<gene>
    <name evidence="1" type="ORF">PAECIP111893_02453</name>
</gene>
<dbReference type="RefSeq" id="WP_236342609.1">
    <property type="nucleotide sequence ID" value="NZ_CAKMMF010000012.1"/>
</dbReference>
<keyword evidence="2" id="KW-1185">Reference proteome</keyword>
<dbReference type="Pfam" id="PF16800">
    <property type="entry name" value="Endopep_inhib"/>
    <property type="match status" value="1"/>
</dbReference>
<dbReference type="InterPro" id="IPR053749">
    <property type="entry name" value="TA_system-associated_sf"/>
</dbReference>
<dbReference type="Gene3D" id="3.10.450.420">
    <property type="match status" value="1"/>
</dbReference>
<name>A0ABM9C8R8_9BACL</name>
<dbReference type="EMBL" id="CAKMMF010000012">
    <property type="protein sequence ID" value="CAH1206178.1"/>
    <property type="molecule type" value="Genomic_DNA"/>
</dbReference>
<organism evidence="1 2">
    <name type="scientific">Paenibacillus plantiphilus</name>
    <dbReference type="NCBI Taxonomy" id="2905650"/>
    <lineage>
        <taxon>Bacteria</taxon>
        <taxon>Bacillati</taxon>
        <taxon>Bacillota</taxon>
        <taxon>Bacilli</taxon>
        <taxon>Bacillales</taxon>
        <taxon>Paenibacillaceae</taxon>
        <taxon>Paenibacillus</taxon>
    </lineage>
</organism>
<dbReference type="InterPro" id="IPR031841">
    <property type="entry name" value="Endopep_inhib"/>
</dbReference>
<evidence type="ECO:0000313" key="1">
    <source>
        <dbReference type="EMBL" id="CAH1206178.1"/>
    </source>
</evidence>
<protein>
    <submittedName>
        <fullName evidence="1">Uncharacterized protein</fullName>
    </submittedName>
</protein>
<comment type="caution">
    <text evidence="1">The sequence shown here is derived from an EMBL/GenBank/DDBJ whole genome shotgun (WGS) entry which is preliminary data.</text>
</comment>
<proteinExistence type="predicted"/>